<dbReference type="RefSeq" id="WP_078424217.1">
    <property type="nucleotide sequence ID" value="NZ_CP017258.1"/>
</dbReference>
<organism evidence="2 3">
    <name type="scientific">Campylobacter pinnipediorum subsp. caledonicus</name>
    <dbReference type="NCBI Taxonomy" id="1874362"/>
    <lineage>
        <taxon>Bacteria</taxon>
        <taxon>Pseudomonadati</taxon>
        <taxon>Campylobacterota</taxon>
        <taxon>Epsilonproteobacteria</taxon>
        <taxon>Campylobacterales</taxon>
        <taxon>Campylobacteraceae</taxon>
        <taxon>Campylobacter</taxon>
    </lineage>
</organism>
<protein>
    <submittedName>
        <fullName evidence="2">Uncharacterized protein</fullName>
    </submittedName>
</protein>
<dbReference type="AlphaFoldDB" id="A0A1S6U5X7"/>
<sequence length="84" mass="9937">MSDESTNNNQELKELKEKVSYLEQEKQVLENKVNYLEQRIDNLSNAIDKINNNGISSKVRDINNTLTLQNAKIRRIQRDDRYKL</sequence>
<evidence type="ECO:0000313" key="2">
    <source>
        <dbReference type="EMBL" id="AQW87095.1"/>
    </source>
</evidence>
<dbReference type="Gene3D" id="1.20.5.170">
    <property type="match status" value="1"/>
</dbReference>
<keyword evidence="1" id="KW-0175">Coiled coil</keyword>
<dbReference type="Proteomes" id="UP000190868">
    <property type="component" value="Chromosome"/>
</dbReference>
<gene>
    <name evidence="2" type="ORF">CPIN18021_0248</name>
</gene>
<evidence type="ECO:0000256" key="1">
    <source>
        <dbReference type="SAM" id="Coils"/>
    </source>
</evidence>
<dbReference type="EMBL" id="CP017258">
    <property type="protein sequence ID" value="AQW87095.1"/>
    <property type="molecule type" value="Genomic_DNA"/>
</dbReference>
<keyword evidence="3" id="KW-1185">Reference proteome</keyword>
<reference evidence="3" key="1">
    <citation type="submission" date="2016-09" db="EMBL/GenBank/DDBJ databases">
        <title>Comparative genomics of the Campylobacter concisus group.</title>
        <authorList>
            <person name="Miller W.G."/>
            <person name="Yee E."/>
            <person name="Chapman M.H."/>
            <person name="Huynh S."/>
            <person name="Bono J.L."/>
            <person name="On S.L.W."/>
            <person name="StLeger J."/>
            <person name="Foster G."/>
            <person name="Parker C.T."/>
        </authorList>
    </citation>
    <scope>NUCLEOTIDE SEQUENCE [LARGE SCALE GENOMIC DNA]</scope>
    <source>
        <strain evidence="3">RM18021</strain>
    </source>
</reference>
<name>A0A1S6U5X7_9BACT</name>
<feature type="coiled-coil region" evidence="1">
    <location>
        <begin position="5"/>
        <end position="53"/>
    </location>
</feature>
<accession>A0A1S6U5X7</accession>
<evidence type="ECO:0000313" key="3">
    <source>
        <dbReference type="Proteomes" id="UP000190868"/>
    </source>
</evidence>
<proteinExistence type="predicted"/>